<dbReference type="RefSeq" id="XP_038982820.1">
    <property type="nucleotide sequence ID" value="XM_039126892.1"/>
</dbReference>
<accession>A0A8B9A824</accession>
<keyword evidence="1" id="KW-1185">Reference proteome</keyword>
<evidence type="ECO:0000313" key="1">
    <source>
        <dbReference type="Proteomes" id="UP000228380"/>
    </source>
</evidence>
<sequence length="156" mass="17247">MKNPSHGHVLGIPVSSVTYAAEELPSEPASVAEPASLYLQSDSYGSMYCKHSKKDSAVDRMSKFSKKADNYVQGIREHVTLGPKITETMKGKLSLGARILQAGGVERVFRDALYLNREGCIPQRQVPYANFFQRRPGQSALQGFDSVENDEESHVE</sequence>
<dbReference type="Proteomes" id="UP000228380">
    <property type="component" value="Chromosome 5"/>
</dbReference>
<proteinExistence type="predicted"/>
<protein>
    <submittedName>
        <fullName evidence="2">GEM-like protein 8 isoform X2</fullName>
    </submittedName>
</protein>
<dbReference type="AlphaFoldDB" id="A0A8B9A824"/>
<dbReference type="InterPro" id="IPR037848">
    <property type="entry name" value="GEM-like"/>
</dbReference>
<name>A0A8B9A824_PHODC</name>
<dbReference type="PANTHER" id="PTHR31969">
    <property type="entry name" value="GEM-LIKE PROTEIN 2"/>
    <property type="match status" value="1"/>
</dbReference>
<organism evidence="1 2">
    <name type="scientific">Phoenix dactylifera</name>
    <name type="common">Date palm</name>
    <dbReference type="NCBI Taxonomy" id="42345"/>
    <lineage>
        <taxon>Eukaryota</taxon>
        <taxon>Viridiplantae</taxon>
        <taxon>Streptophyta</taxon>
        <taxon>Embryophyta</taxon>
        <taxon>Tracheophyta</taxon>
        <taxon>Spermatophyta</taxon>
        <taxon>Magnoliopsida</taxon>
        <taxon>Liliopsida</taxon>
        <taxon>Arecaceae</taxon>
        <taxon>Coryphoideae</taxon>
        <taxon>Phoeniceae</taxon>
        <taxon>Phoenix</taxon>
    </lineage>
</organism>
<evidence type="ECO:0000313" key="2">
    <source>
        <dbReference type="RefSeq" id="XP_038982820.1"/>
    </source>
</evidence>
<reference evidence="1" key="1">
    <citation type="journal article" date="2019" name="Nat. Commun.">
        <title>Genome-wide association mapping of date palm fruit traits.</title>
        <authorList>
            <person name="Hazzouri K.M."/>
            <person name="Gros-Balthazard M."/>
            <person name="Flowers J.M."/>
            <person name="Copetti D."/>
            <person name="Lemansour A."/>
            <person name="Lebrun M."/>
            <person name="Masmoudi K."/>
            <person name="Ferrand S."/>
            <person name="Dhar M.I."/>
            <person name="Fresquez Z.A."/>
            <person name="Rosas U."/>
            <person name="Zhang J."/>
            <person name="Talag J."/>
            <person name="Lee S."/>
            <person name="Kudrna D."/>
            <person name="Powell R.F."/>
            <person name="Leitch I.J."/>
            <person name="Krueger R.R."/>
            <person name="Wing R.A."/>
            <person name="Amiri K.M.A."/>
            <person name="Purugganan M.D."/>
        </authorList>
    </citation>
    <scope>NUCLEOTIDE SEQUENCE [LARGE SCALE GENOMIC DNA]</scope>
    <source>
        <strain evidence="1">cv. Khalas</strain>
    </source>
</reference>
<dbReference type="GeneID" id="103712462"/>
<gene>
    <name evidence="2" type="primary">LOC103712462</name>
</gene>
<reference evidence="2" key="2">
    <citation type="submission" date="2025-08" db="UniProtKB">
        <authorList>
            <consortium name="RefSeq"/>
        </authorList>
    </citation>
    <scope>IDENTIFICATION</scope>
    <source>
        <tissue evidence="2">Young leaves</tissue>
    </source>
</reference>